<keyword evidence="11" id="KW-0482">Metalloprotease</keyword>
<evidence type="ECO:0000256" key="1">
    <source>
        <dbReference type="ARBA" id="ARBA00001947"/>
    </source>
</evidence>
<comment type="caution">
    <text evidence="15">The sequence shown here is derived from an EMBL/GenBank/DDBJ whole genome shotgun (WGS) entry which is preliminary data.</text>
</comment>
<protein>
    <recommendedName>
        <fullName evidence="14">Peptidase M50 domain-containing protein</fullName>
    </recommendedName>
</protein>
<dbReference type="GO" id="GO:0008237">
    <property type="term" value="F:metallopeptidase activity"/>
    <property type="evidence" value="ECO:0007669"/>
    <property type="project" value="UniProtKB-KW"/>
</dbReference>
<dbReference type="InterPro" id="IPR044537">
    <property type="entry name" value="Rip2-like"/>
</dbReference>
<evidence type="ECO:0000256" key="10">
    <source>
        <dbReference type="ARBA" id="ARBA00022989"/>
    </source>
</evidence>
<keyword evidence="12 13" id="KW-0472">Membrane</keyword>
<dbReference type="Pfam" id="PF02163">
    <property type="entry name" value="Peptidase_M50"/>
    <property type="match status" value="1"/>
</dbReference>
<name>A0A1G2RTV8_9BACT</name>
<keyword evidence="6 13" id="KW-0812">Transmembrane</keyword>
<evidence type="ECO:0000256" key="6">
    <source>
        <dbReference type="ARBA" id="ARBA00022692"/>
    </source>
</evidence>
<dbReference type="InterPro" id="IPR052348">
    <property type="entry name" value="Metallopeptidase_M50B"/>
</dbReference>
<proteinExistence type="inferred from homology"/>
<dbReference type="InterPro" id="IPR008915">
    <property type="entry name" value="Peptidase_M50"/>
</dbReference>
<evidence type="ECO:0000256" key="8">
    <source>
        <dbReference type="ARBA" id="ARBA00022801"/>
    </source>
</evidence>
<evidence type="ECO:0000256" key="4">
    <source>
        <dbReference type="ARBA" id="ARBA00022475"/>
    </source>
</evidence>
<feature type="transmembrane region" description="Helical" evidence="13">
    <location>
        <begin position="121"/>
        <end position="147"/>
    </location>
</feature>
<evidence type="ECO:0000256" key="12">
    <source>
        <dbReference type="ARBA" id="ARBA00023136"/>
    </source>
</evidence>
<feature type="domain" description="Peptidase M50" evidence="14">
    <location>
        <begin position="128"/>
        <end position="183"/>
    </location>
</feature>
<dbReference type="PANTHER" id="PTHR35864">
    <property type="entry name" value="ZINC METALLOPROTEASE MJ0611-RELATED"/>
    <property type="match status" value="1"/>
</dbReference>
<evidence type="ECO:0000256" key="2">
    <source>
        <dbReference type="ARBA" id="ARBA00004651"/>
    </source>
</evidence>
<evidence type="ECO:0000256" key="7">
    <source>
        <dbReference type="ARBA" id="ARBA00022723"/>
    </source>
</evidence>
<sequence length="208" mass="23253">MDYLFIIAVLIFSVVLHEVSHGFVANYLGDPTAKNAGRLTLNPISHLDLFGSIILPAFLILVSIVTKGGGIIFGWAKPVPINPYYFRDQQYGQLKVAMAGPASNLALALVFGLALRFLPPYFFSPAVAFIVSYIVFINIILAVFNLVPVPPLDGSHILFAFLPETMAEVKRFLYRYGFFILFAVIFFWFQWIVDITGFIFRAITGFSI</sequence>
<organism evidence="15 16">
    <name type="scientific">Candidatus Wildermuthbacteria bacterium RIFCSPLOWO2_12_FULL_40_9</name>
    <dbReference type="NCBI Taxonomy" id="1802467"/>
    <lineage>
        <taxon>Bacteria</taxon>
        <taxon>Candidatus Wildermuthiibacteriota</taxon>
    </lineage>
</organism>
<keyword evidence="10 13" id="KW-1133">Transmembrane helix</keyword>
<dbReference type="EMBL" id="MHUM01000032">
    <property type="protein sequence ID" value="OHA76280.1"/>
    <property type="molecule type" value="Genomic_DNA"/>
</dbReference>
<comment type="cofactor">
    <cofactor evidence="1">
        <name>Zn(2+)</name>
        <dbReference type="ChEBI" id="CHEBI:29105"/>
    </cofactor>
</comment>
<evidence type="ECO:0000256" key="9">
    <source>
        <dbReference type="ARBA" id="ARBA00022833"/>
    </source>
</evidence>
<keyword evidence="4" id="KW-1003">Cell membrane</keyword>
<keyword evidence="7" id="KW-0479">Metal-binding</keyword>
<keyword evidence="5" id="KW-0645">Protease</keyword>
<evidence type="ECO:0000256" key="11">
    <source>
        <dbReference type="ARBA" id="ARBA00023049"/>
    </source>
</evidence>
<dbReference type="GO" id="GO:0046872">
    <property type="term" value="F:metal ion binding"/>
    <property type="evidence" value="ECO:0007669"/>
    <property type="project" value="UniProtKB-KW"/>
</dbReference>
<dbReference type="AlphaFoldDB" id="A0A1G2RTV8"/>
<evidence type="ECO:0000256" key="3">
    <source>
        <dbReference type="ARBA" id="ARBA00007931"/>
    </source>
</evidence>
<feature type="transmembrane region" description="Helical" evidence="13">
    <location>
        <begin position="96"/>
        <end position="115"/>
    </location>
</feature>
<accession>A0A1G2RTV8</accession>
<dbReference type="CDD" id="cd06158">
    <property type="entry name" value="S2P-M50_like_1"/>
    <property type="match status" value="1"/>
</dbReference>
<comment type="subcellular location">
    <subcellularLocation>
        <location evidence="2">Cell membrane</location>
        <topology evidence="2">Multi-pass membrane protein</topology>
    </subcellularLocation>
</comment>
<comment type="similarity">
    <text evidence="3">Belongs to the peptidase M50B family.</text>
</comment>
<evidence type="ECO:0000256" key="13">
    <source>
        <dbReference type="SAM" id="Phobius"/>
    </source>
</evidence>
<reference evidence="15 16" key="1">
    <citation type="journal article" date="2016" name="Nat. Commun.">
        <title>Thousands of microbial genomes shed light on interconnected biogeochemical processes in an aquifer system.</title>
        <authorList>
            <person name="Anantharaman K."/>
            <person name="Brown C.T."/>
            <person name="Hug L.A."/>
            <person name="Sharon I."/>
            <person name="Castelle C.J."/>
            <person name="Probst A.J."/>
            <person name="Thomas B.C."/>
            <person name="Singh A."/>
            <person name="Wilkins M.J."/>
            <person name="Karaoz U."/>
            <person name="Brodie E.L."/>
            <person name="Williams K.H."/>
            <person name="Hubbard S.S."/>
            <person name="Banfield J.F."/>
        </authorList>
    </citation>
    <scope>NUCLEOTIDE SEQUENCE [LARGE SCALE GENOMIC DNA]</scope>
</reference>
<feature type="transmembrane region" description="Helical" evidence="13">
    <location>
        <begin position="173"/>
        <end position="193"/>
    </location>
</feature>
<dbReference type="GO" id="GO:0006508">
    <property type="term" value="P:proteolysis"/>
    <property type="evidence" value="ECO:0007669"/>
    <property type="project" value="UniProtKB-KW"/>
</dbReference>
<evidence type="ECO:0000313" key="15">
    <source>
        <dbReference type="EMBL" id="OHA76280.1"/>
    </source>
</evidence>
<dbReference type="PANTHER" id="PTHR35864:SF1">
    <property type="entry name" value="ZINC METALLOPROTEASE YWHC-RELATED"/>
    <property type="match status" value="1"/>
</dbReference>
<evidence type="ECO:0000259" key="14">
    <source>
        <dbReference type="Pfam" id="PF02163"/>
    </source>
</evidence>
<feature type="transmembrane region" description="Helical" evidence="13">
    <location>
        <begin position="49"/>
        <end position="75"/>
    </location>
</feature>
<keyword evidence="9" id="KW-0862">Zinc</keyword>
<evidence type="ECO:0000256" key="5">
    <source>
        <dbReference type="ARBA" id="ARBA00022670"/>
    </source>
</evidence>
<dbReference type="GO" id="GO:0005886">
    <property type="term" value="C:plasma membrane"/>
    <property type="evidence" value="ECO:0007669"/>
    <property type="project" value="UniProtKB-SubCell"/>
</dbReference>
<evidence type="ECO:0000313" key="16">
    <source>
        <dbReference type="Proteomes" id="UP000177853"/>
    </source>
</evidence>
<keyword evidence="8" id="KW-0378">Hydrolase</keyword>
<gene>
    <name evidence="15" type="ORF">A3H01_00395</name>
</gene>
<dbReference type="Proteomes" id="UP000177853">
    <property type="component" value="Unassembled WGS sequence"/>
</dbReference>